<name>A0A0A9EG24_ARUDO</name>
<protein>
    <submittedName>
        <fullName evidence="1">Uncharacterized protein</fullName>
    </submittedName>
</protein>
<reference evidence="1" key="1">
    <citation type="submission" date="2014-09" db="EMBL/GenBank/DDBJ databases">
        <authorList>
            <person name="Magalhaes I.L.F."/>
            <person name="Oliveira U."/>
            <person name="Santos F.R."/>
            <person name="Vidigal T.H.D.A."/>
            <person name="Brescovit A.D."/>
            <person name="Santos A.J."/>
        </authorList>
    </citation>
    <scope>NUCLEOTIDE SEQUENCE</scope>
    <source>
        <tissue evidence="1">Shoot tissue taken approximately 20 cm above the soil surface</tissue>
    </source>
</reference>
<proteinExistence type="predicted"/>
<dbReference type="AlphaFoldDB" id="A0A0A9EG24"/>
<sequence length="40" mass="4922">MKLKDYCFIVLDKIIYFHCTWEKKKRIHYATISLEVKTNT</sequence>
<reference evidence="1" key="2">
    <citation type="journal article" date="2015" name="Data Brief">
        <title>Shoot transcriptome of the giant reed, Arundo donax.</title>
        <authorList>
            <person name="Barrero R.A."/>
            <person name="Guerrero F.D."/>
            <person name="Moolhuijzen P."/>
            <person name="Goolsby J.A."/>
            <person name="Tidwell J."/>
            <person name="Bellgard S.E."/>
            <person name="Bellgard M.I."/>
        </authorList>
    </citation>
    <scope>NUCLEOTIDE SEQUENCE</scope>
    <source>
        <tissue evidence="1">Shoot tissue taken approximately 20 cm above the soil surface</tissue>
    </source>
</reference>
<evidence type="ECO:0000313" key="1">
    <source>
        <dbReference type="EMBL" id="JAD94987.1"/>
    </source>
</evidence>
<dbReference type="EMBL" id="GBRH01202908">
    <property type="protein sequence ID" value="JAD94987.1"/>
    <property type="molecule type" value="Transcribed_RNA"/>
</dbReference>
<organism evidence="1">
    <name type="scientific">Arundo donax</name>
    <name type="common">Giant reed</name>
    <name type="synonym">Donax arundinaceus</name>
    <dbReference type="NCBI Taxonomy" id="35708"/>
    <lineage>
        <taxon>Eukaryota</taxon>
        <taxon>Viridiplantae</taxon>
        <taxon>Streptophyta</taxon>
        <taxon>Embryophyta</taxon>
        <taxon>Tracheophyta</taxon>
        <taxon>Spermatophyta</taxon>
        <taxon>Magnoliopsida</taxon>
        <taxon>Liliopsida</taxon>
        <taxon>Poales</taxon>
        <taxon>Poaceae</taxon>
        <taxon>PACMAD clade</taxon>
        <taxon>Arundinoideae</taxon>
        <taxon>Arundineae</taxon>
        <taxon>Arundo</taxon>
    </lineage>
</organism>
<accession>A0A0A9EG24</accession>